<keyword evidence="3" id="KW-0489">Methyltransferase</keyword>
<dbReference type="AlphaFoldDB" id="A0A9X3ZK65"/>
<keyword evidence="4" id="KW-1185">Reference proteome</keyword>
<dbReference type="Gene3D" id="3.40.50.150">
    <property type="entry name" value="Vaccinia Virus protein VP39"/>
    <property type="match status" value="1"/>
</dbReference>
<dbReference type="CDD" id="cd02440">
    <property type="entry name" value="AdoMet_MTases"/>
    <property type="match status" value="1"/>
</dbReference>
<dbReference type="PANTHER" id="PTHR44068:SF11">
    <property type="entry name" value="GERANYL DIPHOSPHATE 2-C-METHYLTRANSFERASE"/>
    <property type="match status" value="1"/>
</dbReference>
<dbReference type="Pfam" id="PF08241">
    <property type="entry name" value="Methyltransf_11"/>
    <property type="match status" value="1"/>
</dbReference>
<accession>A0A9X3ZK65</accession>
<comment type="caution">
    <text evidence="3">The sequence shown here is derived from an EMBL/GenBank/DDBJ whole genome shotgun (WGS) entry which is preliminary data.</text>
</comment>
<dbReference type="PANTHER" id="PTHR44068">
    <property type="entry name" value="ZGC:194242"/>
    <property type="match status" value="1"/>
</dbReference>
<organism evidence="3 4">
    <name type="scientific">Hoeflea prorocentri</name>
    <dbReference type="NCBI Taxonomy" id="1922333"/>
    <lineage>
        <taxon>Bacteria</taxon>
        <taxon>Pseudomonadati</taxon>
        <taxon>Pseudomonadota</taxon>
        <taxon>Alphaproteobacteria</taxon>
        <taxon>Hyphomicrobiales</taxon>
        <taxon>Rhizobiaceae</taxon>
        <taxon>Hoeflea</taxon>
    </lineage>
</organism>
<dbReference type="RefSeq" id="WP_267993369.1">
    <property type="nucleotide sequence ID" value="NZ_JAPJZI010000002.1"/>
</dbReference>
<sequence>MNIIAPVREAPDFAAIKQKQNAAWSSGDYKRIGVTLQLTGEELAEVVDMAPGSKVLDVAAGNGNATLAFARRWCDVTSTDYVGTLLEGGRQRADAEGLDVSFKVADAEDLPFADGSFDAVVSTFGVMFTPNQDQSASELVRVCRCGGKIAMANWTPDSFIGALFRTLGKHVPPPAGVQSPALWGDRKWIGETFAKSAQSISTTVKRFNFRYHSPQQFIGFFRTYYGPVHKAFAAVGKEGQIALNDDILETIAQFDVAKDGTMHVPSDYAEIVIEKA</sequence>
<proteinExistence type="predicted"/>
<name>A0A9X3ZK65_9HYPH</name>
<keyword evidence="1" id="KW-0808">Transferase</keyword>
<dbReference type="Proteomes" id="UP001151234">
    <property type="component" value="Unassembled WGS sequence"/>
</dbReference>
<feature type="domain" description="Methyltransferase type 11" evidence="2">
    <location>
        <begin position="56"/>
        <end position="150"/>
    </location>
</feature>
<gene>
    <name evidence="3" type="ORF">OQ273_22595</name>
</gene>
<evidence type="ECO:0000313" key="4">
    <source>
        <dbReference type="Proteomes" id="UP001151234"/>
    </source>
</evidence>
<dbReference type="SUPFAM" id="SSF53335">
    <property type="entry name" value="S-adenosyl-L-methionine-dependent methyltransferases"/>
    <property type="match status" value="1"/>
</dbReference>
<dbReference type="EMBL" id="JAPJZI010000002">
    <property type="protein sequence ID" value="MDA5401380.1"/>
    <property type="molecule type" value="Genomic_DNA"/>
</dbReference>
<evidence type="ECO:0000256" key="1">
    <source>
        <dbReference type="ARBA" id="ARBA00022679"/>
    </source>
</evidence>
<reference evidence="3" key="1">
    <citation type="submission" date="2022-11" db="EMBL/GenBank/DDBJ databases">
        <title>Draft genome sequence of Hoeflea poritis E7-10 and Hoeflea prorocentri PM5-8, separated from scleractinian coral Porites lutea and marine dinoflagellate.</title>
        <authorList>
            <person name="Zhang G."/>
            <person name="Wei Q."/>
            <person name="Cai L."/>
        </authorList>
    </citation>
    <scope>NUCLEOTIDE SEQUENCE</scope>
    <source>
        <strain evidence="3">PM5-8</strain>
    </source>
</reference>
<dbReference type="InterPro" id="IPR013216">
    <property type="entry name" value="Methyltransf_11"/>
</dbReference>
<dbReference type="InterPro" id="IPR029063">
    <property type="entry name" value="SAM-dependent_MTases_sf"/>
</dbReference>
<dbReference type="GO" id="GO:0008757">
    <property type="term" value="F:S-adenosylmethionine-dependent methyltransferase activity"/>
    <property type="evidence" value="ECO:0007669"/>
    <property type="project" value="InterPro"/>
</dbReference>
<dbReference type="InterPro" id="IPR050447">
    <property type="entry name" value="Erg6_SMT_methyltransf"/>
</dbReference>
<evidence type="ECO:0000313" key="3">
    <source>
        <dbReference type="EMBL" id="MDA5401380.1"/>
    </source>
</evidence>
<protein>
    <submittedName>
        <fullName evidence="3">Class I SAM-dependent methyltransferase</fullName>
    </submittedName>
</protein>
<evidence type="ECO:0000259" key="2">
    <source>
        <dbReference type="Pfam" id="PF08241"/>
    </source>
</evidence>
<dbReference type="GO" id="GO:0032259">
    <property type="term" value="P:methylation"/>
    <property type="evidence" value="ECO:0007669"/>
    <property type="project" value="UniProtKB-KW"/>
</dbReference>